<organism evidence="1 2">
    <name type="scientific">Glycine soja</name>
    <name type="common">Wild soybean</name>
    <dbReference type="NCBI Taxonomy" id="3848"/>
    <lineage>
        <taxon>Eukaryota</taxon>
        <taxon>Viridiplantae</taxon>
        <taxon>Streptophyta</taxon>
        <taxon>Embryophyta</taxon>
        <taxon>Tracheophyta</taxon>
        <taxon>Spermatophyta</taxon>
        <taxon>Magnoliopsida</taxon>
        <taxon>eudicotyledons</taxon>
        <taxon>Gunneridae</taxon>
        <taxon>Pentapetalae</taxon>
        <taxon>rosids</taxon>
        <taxon>fabids</taxon>
        <taxon>Fabales</taxon>
        <taxon>Fabaceae</taxon>
        <taxon>Papilionoideae</taxon>
        <taxon>50 kb inversion clade</taxon>
        <taxon>NPAAA clade</taxon>
        <taxon>indigoferoid/millettioid clade</taxon>
        <taxon>Phaseoleae</taxon>
        <taxon>Glycine</taxon>
        <taxon>Glycine subgen. Soja</taxon>
    </lineage>
</organism>
<dbReference type="GO" id="GO:0003735">
    <property type="term" value="F:structural constituent of ribosome"/>
    <property type="evidence" value="ECO:0007669"/>
    <property type="project" value="InterPro"/>
</dbReference>
<gene>
    <name evidence="1" type="ORF">D0Y65_046055</name>
</gene>
<dbReference type="Gene3D" id="1.10.168.20">
    <property type="entry name" value="Ribosomal protein S8e, subdomain"/>
    <property type="match status" value="1"/>
</dbReference>
<dbReference type="Proteomes" id="UP000289340">
    <property type="component" value="Chromosome 17"/>
</dbReference>
<keyword evidence="1" id="KW-0687">Ribonucleoprotein</keyword>
<protein>
    <submittedName>
        <fullName evidence="1">40S ribosomal protein S8</fullName>
    </submittedName>
</protein>
<comment type="caution">
    <text evidence="1">The sequence shown here is derived from an EMBL/GenBank/DDBJ whole genome shotgun (WGS) entry which is preliminary data.</text>
</comment>
<dbReference type="AlphaFoldDB" id="A0A445G7Q4"/>
<keyword evidence="1" id="KW-0689">Ribosomal protein</keyword>
<evidence type="ECO:0000313" key="1">
    <source>
        <dbReference type="EMBL" id="RZB57222.1"/>
    </source>
</evidence>
<dbReference type="EMBL" id="QZWG01000017">
    <property type="protein sequence ID" value="RZB57222.1"/>
    <property type="molecule type" value="Genomic_DNA"/>
</dbReference>
<accession>A0A445G7Q4</accession>
<reference evidence="1 2" key="1">
    <citation type="submission" date="2018-09" db="EMBL/GenBank/DDBJ databases">
        <title>A high-quality reference genome of wild soybean provides a powerful tool to mine soybean genomes.</title>
        <authorList>
            <person name="Xie M."/>
            <person name="Chung C.Y.L."/>
            <person name="Li M.-W."/>
            <person name="Wong F.-L."/>
            <person name="Chan T.-F."/>
            <person name="Lam H.-M."/>
        </authorList>
    </citation>
    <scope>NUCLEOTIDE SEQUENCE [LARGE SCALE GENOMIC DNA]</scope>
    <source>
        <strain evidence="2">cv. W05</strain>
        <tissue evidence="1">Hypocotyl of etiolated seedlings</tissue>
    </source>
</reference>
<keyword evidence="2" id="KW-1185">Reference proteome</keyword>
<name>A0A445G7Q4_GLYSO</name>
<evidence type="ECO:0000313" key="2">
    <source>
        <dbReference type="Proteomes" id="UP000289340"/>
    </source>
</evidence>
<dbReference type="PANTHER" id="PTHR10394">
    <property type="entry name" value="40S RIBOSOMAL PROTEIN S8"/>
    <property type="match status" value="1"/>
</dbReference>
<dbReference type="GO" id="GO:0005840">
    <property type="term" value="C:ribosome"/>
    <property type="evidence" value="ECO:0007669"/>
    <property type="project" value="UniProtKB-KW"/>
</dbReference>
<feature type="non-terminal residue" evidence="1">
    <location>
        <position position="80"/>
    </location>
</feature>
<sequence length="80" mass="8916">MVMTINIDCNACYRKVKRALLNMLDGEAATEEVKKSNHVLRKLEKQKQNQVLDPHIEEKFGGGRLLACISSRPGQCGCAD</sequence>
<dbReference type="GO" id="GO:0006412">
    <property type="term" value="P:translation"/>
    <property type="evidence" value="ECO:0007669"/>
    <property type="project" value="InterPro"/>
</dbReference>
<dbReference type="InterPro" id="IPR042563">
    <property type="entry name" value="Ribosomal_protein_eS8_euk"/>
</dbReference>
<proteinExistence type="predicted"/>
<dbReference type="InterPro" id="IPR001047">
    <property type="entry name" value="Ribosomal_eS8"/>
</dbReference>